<dbReference type="InterPro" id="IPR009061">
    <property type="entry name" value="DNA-bd_dom_put_sf"/>
</dbReference>
<dbReference type="OrthoDB" id="9810140at2"/>
<dbReference type="PROSITE" id="PS50937">
    <property type="entry name" value="HTH_MERR_2"/>
    <property type="match status" value="1"/>
</dbReference>
<dbReference type="EMBL" id="CP022386">
    <property type="protein sequence ID" value="ATA86115.1"/>
    <property type="molecule type" value="Genomic_DNA"/>
</dbReference>
<dbReference type="AlphaFoldDB" id="A0A250FNY3"/>
<dbReference type="Pfam" id="PF13411">
    <property type="entry name" value="MerR_1"/>
    <property type="match status" value="1"/>
</dbReference>
<reference evidence="4" key="1">
    <citation type="submission" date="2017-06" db="EMBL/GenBank/DDBJ databases">
        <title>Capnocytophaga spp. assemblies.</title>
        <authorList>
            <person name="Gulvik C.A."/>
        </authorList>
    </citation>
    <scope>NUCLEOTIDE SEQUENCE [LARGE SCALE GENOMIC DNA]</scope>
    <source>
        <strain evidence="4">H1496</strain>
    </source>
</reference>
<protein>
    <submittedName>
        <fullName evidence="3">Transcriptional regulator</fullName>
    </submittedName>
</protein>
<dbReference type="GO" id="GO:0003700">
    <property type="term" value="F:DNA-binding transcription factor activity"/>
    <property type="evidence" value="ECO:0007669"/>
    <property type="project" value="InterPro"/>
</dbReference>
<dbReference type="Gene3D" id="1.10.1660.10">
    <property type="match status" value="1"/>
</dbReference>
<dbReference type="RefSeq" id="WP_002668391.1">
    <property type="nucleotide sequence ID" value="NZ_CAJPPZ010000017.1"/>
</dbReference>
<dbReference type="InterPro" id="IPR000551">
    <property type="entry name" value="MerR-type_HTH_dom"/>
</dbReference>
<dbReference type="PANTHER" id="PTHR30204:SF15">
    <property type="entry name" value="BLL5018 PROTEIN"/>
    <property type="match status" value="1"/>
</dbReference>
<dbReference type="KEGG" id="cgh:CGC50_02470"/>
<name>A0A250FNY3_9FLAO</name>
<evidence type="ECO:0000259" key="2">
    <source>
        <dbReference type="PROSITE" id="PS50937"/>
    </source>
</evidence>
<dbReference type="OMA" id="AKGNRMF"/>
<dbReference type="GeneID" id="84807423"/>
<dbReference type="InterPro" id="IPR047057">
    <property type="entry name" value="MerR_fam"/>
</dbReference>
<organism evidence="3 4">
    <name type="scientific">Capnocytophaga gingivalis</name>
    <dbReference type="NCBI Taxonomy" id="1017"/>
    <lineage>
        <taxon>Bacteria</taxon>
        <taxon>Pseudomonadati</taxon>
        <taxon>Bacteroidota</taxon>
        <taxon>Flavobacteriia</taxon>
        <taxon>Flavobacteriales</taxon>
        <taxon>Flavobacteriaceae</taxon>
        <taxon>Capnocytophaga</taxon>
    </lineage>
</organism>
<gene>
    <name evidence="3" type="ORF">CGC50_02470</name>
</gene>
<dbReference type="Proteomes" id="UP000217250">
    <property type="component" value="Chromosome"/>
</dbReference>
<dbReference type="SMART" id="SM00422">
    <property type="entry name" value="HTH_MERR"/>
    <property type="match status" value="1"/>
</dbReference>
<dbReference type="PANTHER" id="PTHR30204">
    <property type="entry name" value="REDOX-CYCLING DRUG-SENSING TRANSCRIPTIONAL ACTIVATOR SOXR"/>
    <property type="match status" value="1"/>
</dbReference>
<evidence type="ECO:0000313" key="4">
    <source>
        <dbReference type="Proteomes" id="UP000217250"/>
    </source>
</evidence>
<proteinExistence type="predicted"/>
<keyword evidence="1" id="KW-0238">DNA-binding</keyword>
<accession>A0A250FNY3</accession>
<evidence type="ECO:0000256" key="1">
    <source>
        <dbReference type="ARBA" id="ARBA00023125"/>
    </source>
</evidence>
<feature type="domain" description="HTH merR-type" evidence="2">
    <location>
        <begin position="9"/>
        <end position="79"/>
    </location>
</feature>
<sequence>MPTPYKKLYYSIGEVADIFGVNTSKIRFWEKEFEILSPKKSPKGTRRYTDKDIENIRQIYHLVEEQGHTLEGAKLKLKEKPKELLSTIEIIEKLKKVKQTLLSIKNEL</sequence>
<dbReference type="CDD" id="cd04765">
    <property type="entry name" value="HTH_MlrA-like_sg2"/>
    <property type="match status" value="1"/>
</dbReference>
<dbReference type="SUPFAM" id="SSF46955">
    <property type="entry name" value="Putative DNA-binding domain"/>
    <property type="match status" value="1"/>
</dbReference>
<evidence type="ECO:0000313" key="3">
    <source>
        <dbReference type="EMBL" id="ATA86115.1"/>
    </source>
</evidence>
<dbReference type="GO" id="GO:0003677">
    <property type="term" value="F:DNA binding"/>
    <property type="evidence" value="ECO:0007669"/>
    <property type="project" value="UniProtKB-KW"/>
</dbReference>